<dbReference type="Proteomes" id="UP000198995">
    <property type="component" value="Unassembled WGS sequence"/>
</dbReference>
<protein>
    <submittedName>
        <fullName evidence="2">Snf7 protein</fullName>
    </submittedName>
</protein>
<accession>A0A1G6RYM2</accession>
<keyword evidence="1" id="KW-0175">Coiled coil</keyword>
<name>A0A1G6RYM2_PEPNI</name>
<dbReference type="RefSeq" id="WP_091790857.1">
    <property type="nucleotide sequence ID" value="NZ_FNAF01000001.1"/>
</dbReference>
<dbReference type="AlphaFoldDB" id="A0A1G6RYM2"/>
<sequence length="140" mass="15954">MSEEKLTVMGKVTYKQVVTQAYKEKALAEVDEQIAKIDEELANFDKQMDKTMTELTLKAHPQIEQLRQQFNMERQKIAVYREQIESGKQAVDILAEGEEVTAGEGNFVTELAVGEPFNLNLNREVVIKDDVVIDIRRPNA</sequence>
<evidence type="ECO:0000313" key="3">
    <source>
        <dbReference type="Proteomes" id="UP000198995"/>
    </source>
</evidence>
<gene>
    <name evidence="2" type="ORF">SAMN04489866_101164</name>
</gene>
<dbReference type="STRING" id="2741.SAMN04489866_101164"/>
<dbReference type="InterPro" id="IPR021297">
    <property type="entry name" value="YlqD"/>
</dbReference>
<feature type="coiled-coil region" evidence="1">
    <location>
        <begin position="23"/>
        <end position="83"/>
    </location>
</feature>
<keyword evidence="3" id="KW-1185">Reference proteome</keyword>
<dbReference type="EMBL" id="FNAF01000001">
    <property type="protein sequence ID" value="SDD09679.1"/>
    <property type="molecule type" value="Genomic_DNA"/>
</dbReference>
<proteinExistence type="predicted"/>
<reference evidence="2 3" key="1">
    <citation type="submission" date="2016-10" db="EMBL/GenBank/DDBJ databases">
        <authorList>
            <person name="de Groot N.N."/>
        </authorList>
    </citation>
    <scope>NUCLEOTIDE SEQUENCE [LARGE SCALE GENOMIC DNA]</scope>
    <source>
        <strain evidence="2 3">DSM 20475</strain>
    </source>
</reference>
<evidence type="ECO:0000313" key="2">
    <source>
        <dbReference type="EMBL" id="SDD09679.1"/>
    </source>
</evidence>
<dbReference type="Gene3D" id="6.10.140.1110">
    <property type="match status" value="1"/>
</dbReference>
<organism evidence="2 3">
    <name type="scientific">Peptococcus niger</name>
    <dbReference type="NCBI Taxonomy" id="2741"/>
    <lineage>
        <taxon>Bacteria</taxon>
        <taxon>Bacillati</taxon>
        <taxon>Bacillota</taxon>
        <taxon>Clostridia</taxon>
        <taxon>Eubacteriales</taxon>
        <taxon>Peptococcaceae</taxon>
        <taxon>Peptococcus</taxon>
    </lineage>
</organism>
<evidence type="ECO:0000256" key="1">
    <source>
        <dbReference type="SAM" id="Coils"/>
    </source>
</evidence>
<dbReference type="Pfam" id="PF11068">
    <property type="entry name" value="YlqD"/>
    <property type="match status" value="1"/>
</dbReference>